<name>A0A517QRR0_9PLAN</name>
<organism evidence="2 3">
    <name type="scientific">Thalassoglobus polymorphus</name>
    <dbReference type="NCBI Taxonomy" id="2527994"/>
    <lineage>
        <taxon>Bacteria</taxon>
        <taxon>Pseudomonadati</taxon>
        <taxon>Planctomycetota</taxon>
        <taxon>Planctomycetia</taxon>
        <taxon>Planctomycetales</taxon>
        <taxon>Planctomycetaceae</taxon>
        <taxon>Thalassoglobus</taxon>
    </lineage>
</organism>
<dbReference type="KEGG" id="tpol:Mal48_35760"/>
<reference evidence="2 3" key="1">
    <citation type="submission" date="2019-02" db="EMBL/GenBank/DDBJ databases">
        <title>Deep-cultivation of Planctomycetes and their phenomic and genomic characterization uncovers novel biology.</title>
        <authorList>
            <person name="Wiegand S."/>
            <person name="Jogler M."/>
            <person name="Boedeker C."/>
            <person name="Pinto D."/>
            <person name="Vollmers J."/>
            <person name="Rivas-Marin E."/>
            <person name="Kohn T."/>
            <person name="Peeters S.H."/>
            <person name="Heuer A."/>
            <person name="Rast P."/>
            <person name="Oberbeckmann S."/>
            <person name="Bunk B."/>
            <person name="Jeske O."/>
            <person name="Meyerdierks A."/>
            <person name="Storesund J.E."/>
            <person name="Kallscheuer N."/>
            <person name="Luecker S."/>
            <person name="Lage O.M."/>
            <person name="Pohl T."/>
            <person name="Merkel B.J."/>
            <person name="Hornburger P."/>
            <person name="Mueller R.-W."/>
            <person name="Bruemmer F."/>
            <person name="Labrenz M."/>
            <person name="Spormann A.M."/>
            <person name="Op den Camp H."/>
            <person name="Overmann J."/>
            <person name="Amann R."/>
            <person name="Jetten M.S.M."/>
            <person name="Mascher T."/>
            <person name="Medema M.H."/>
            <person name="Devos D.P."/>
            <person name="Kaster A.-K."/>
            <person name="Ovreas L."/>
            <person name="Rohde M."/>
            <person name="Galperin M.Y."/>
            <person name="Jogler C."/>
        </authorList>
    </citation>
    <scope>NUCLEOTIDE SEQUENCE [LARGE SCALE GENOMIC DNA]</scope>
    <source>
        <strain evidence="2 3">Mal48</strain>
    </source>
</reference>
<evidence type="ECO:0000313" key="2">
    <source>
        <dbReference type="EMBL" id="QDT34316.1"/>
    </source>
</evidence>
<keyword evidence="3" id="KW-1185">Reference proteome</keyword>
<keyword evidence="1" id="KW-0812">Transmembrane</keyword>
<evidence type="ECO:0008006" key="4">
    <source>
        <dbReference type="Google" id="ProtNLM"/>
    </source>
</evidence>
<keyword evidence="1" id="KW-0472">Membrane</keyword>
<dbReference type="Proteomes" id="UP000315724">
    <property type="component" value="Chromosome"/>
</dbReference>
<dbReference type="AlphaFoldDB" id="A0A517QRR0"/>
<evidence type="ECO:0000256" key="1">
    <source>
        <dbReference type="SAM" id="Phobius"/>
    </source>
</evidence>
<dbReference type="OrthoDB" id="292190at2"/>
<keyword evidence="1" id="KW-1133">Transmembrane helix</keyword>
<sequence>MNWEDDDYEDYVETDPDETFSVTCPNCGADVYEDCEMCPICHEYIIRSTNPLVGKPDWYIWTALLGILAVIFAMLFVI</sequence>
<dbReference type="EMBL" id="CP036267">
    <property type="protein sequence ID" value="QDT34316.1"/>
    <property type="molecule type" value="Genomic_DNA"/>
</dbReference>
<evidence type="ECO:0000313" key="3">
    <source>
        <dbReference type="Proteomes" id="UP000315724"/>
    </source>
</evidence>
<accession>A0A517QRR0</accession>
<gene>
    <name evidence="2" type="ORF">Mal48_35760</name>
</gene>
<dbReference type="RefSeq" id="WP_145202067.1">
    <property type="nucleotide sequence ID" value="NZ_CP036267.1"/>
</dbReference>
<feature type="transmembrane region" description="Helical" evidence="1">
    <location>
        <begin position="58"/>
        <end position="77"/>
    </location>
</feature>
<proteinExistence type="predicted"/>
<protein>
    <recommendedName>
        <fullName evidence="4">Zinc-ribbon domain-containing protein</fullName>
    </recommendedName>
</protein>